<keyword evidence="3" id="KW-1185">Reference proteome</keyword>
<gene>
    <name evidence="2" type="ORF">M2283_010091</name>
</gene>
<evidence type="ECO:0000313" key="3">
    <source>
        <dbReference type="Proteomes" id="UP001160499"/>
    </source>
</evidence>
<dbReference type="GO" id="GO:0004519">
    <property type="term" value="F:endonuclease activity"/>
    <property type="evidence" value="ECO:0007669"/>
    <property type="project" value="UniProtKB-KW"/>
</dbReference>
<evidence type="ECO:0000259" key="1">
    <source>
        <dbReference type="Pfam" id="PF03372"/>
    </source>
</evidence>
<sequence>MRMRAVTWNLFCGGVDGSSEERLHAQAEILNELEPDVLTLSECSWWDEAEERRLLWMAHMLGLTPVCMARSRIGDGRNYTTLLYRASRLRLVGRQRLGEGVFHHALVRARLRPLDEDSDREDFLALATHLAWTDGECRLREARWMTDYAGDFPGRPPRALLLGDLNCPSPQDRIDWRKVPKNLQSRYRLVNADGTFGDADTRALGVLTESGWQDPDTLLSTPRAATVGYYYANEPVPLRLDHILTAGFTVHDYRTHDTKAARQASDHLPVVAVVDSAPGTTP</sequence>
<dbReference type="InterPro" id="IPR036691">
    <property type="entry name" value="Endo/exonu/phosph_ase_sf"/>
</dbReference>
<protein>
    <submittedName>
        <fullName evidence="2">Endonuclease/exonuclease/phosphatase family metal-dependent hydrolase</fullName>
    </submittedName>
</protein>
<dbReference type="EMBL" id="JARXVH010000042">
    <property type="protein sequence ID" value="MDH6222739.1"/>
    <property type="molecule type" value="Genomic_DNA"/>
</dbReference>
<keyword evidence="2" id="KW-0540">Nuclease</keyword>
<reference evidence="2 3" key="1">
    <citation type="submission" date="2023-04" db="EMBL/GenBank/DDBJ databases">
        <title>Forest soil microbial communities from Buena Vista Peninsula, Colon Province, Panama.</title>
        <authorList>
            <person name="Bouskill N."/>
        </authorList>
    </citation>
    <scope>NUCLEOTIDE SEQUENCE [LARGE SCALE GENOMIC DNA]</scope>
    <source>
        <strain evidence="2 3">GGS1</strain>
    </source>
</reference>
<organism evidence="2 3">
    <name type="scientific">Streptomyces pseudovenezuelae</name>
    <dbReference type="NCBI Taxonomy" id="67350"/>
    <lineage>
        <taxon>Bacteria</taxon>
        <taxon>Bacillati</taxon>
        <taxon>Actinomycetota</taxon>
        <taxon>Actinomycetes</taxon>
        <taxon>Kitasatosporales</taxon>
        <taxon>Streptomycetaceae</taxon>
        <taxon>Streptomyces</taxon>
        <taxon>Streptomyces aurantiacus group</taxon>
    </lineage>
</organism>
<dbReference type="Pfam" id="PF03372">
    <property type="entry name" value="Exo_endo_phos"/>
    <property type="match status" value="1"/>
</dbReference>
<dbReference type="Proteomes" id="UP001160499">
    <property type="component" value="Unassembled WGS sequence"/>
</dbReference>
<proteinExistence type="predicted"/>
<comment type="caution">
    <text evidence="2">The sequence shown here is derived from an EMBL/GenBank/DDBJ whole genome shotgun (WGS) entry which is preliminary data.</text>
</comment>
<accession>A0ABT6M3S0</accession>
<dbReference type="SUPFAM" id="SSF56219">
    <property type="entry name" value="DNase I-like"/>
    <property type="match status" value="1"/>
</dbReference>
<dbReference type="InterPro" id="IPR005135">
    <property type="entry name" value="Endo/exonuclease/phosphatase"/>
</dbReference>
<dbReference type="GO" id="GO:0016787">
    <property type="term" value="F:hydrolase activity"/>
    <property type="evidence" value="ECO:0007669"/>
    <property type="project" value="UniProtKB-KW"/>
</dbReference>
<keyword evidence="2" id="KW-0378">Hydrolase</keyword>
<feature type="domain" description="Endonuclease/exonuclease/phosphatase" evidence="1">
    <location>
        <begin position="6"/>
        <end position="267"/>
    </location>
</feature>
<evidence type="ECO:0000313" key="2">
    <source>
        <dbReference type="EMBL" id="MDH6222739.1"/>
    </source>
</evidence>
<name>A0ABT6M3S0_9ACTN</name>
<dbReference type="Gene3D" id="3.60.10.10">
    <property type="entry name" value="Endonuclease/exonuclease/phosphatase"/>
    <property type="match status" value="1"/>
</dbReference>
<keyword evidence="2" id="KW-0255">Endonuclease</keyword>